<dbReference type="EMBL" id="LT670817">
    <property type="protein sequence ID" value="SHG86771.1"/>
    <property type="molecule type" value="Genomic_DNA"/>
</dbReference>
<dbReference type="AlphaFoldDB" id="A0A1M5NBA5"/>
<dbReference type="Proteomes" id="UP000189796">
    <property type="component" value="Chromosome I"/>
</dbReference>
<proteinExistence type="predicted"/>
<organism evidence="1 2">
    <name type="scientific">Bradyrhizobium erythrophlei</name>
    <dbReference type="NCBI Taxonomy" id="1437360"/>
    <lineage>
        <taxon>Bacteria</taxon>
        <taxon>Pseudomonadati</taxon>
        <taxon>Pseudomonadota</taxon>
        <taxon>Alphaproteobacteria</taxon>
        <taxon>Hyphomicrobiales</taxon>
        <taxon>Nitrobacteraceae</taxon>
        <taxon>Bradyrhizobium</taxon>
    </lineage>
</organism>
<evidence type="ECO:0000313" key="1">
    <source>
        <dbReference type="EMBL" id="SHG86771.1"/>
    </source>
</evidence>
<gene>
    <name evidence="1" type="ORF">SAMN05443248_2912</name>
</gene>
<protein>
    <submittedName>
        <fullName evidence="1">Uncharacterized protein</fullName>
    </submittedName>
</protein>
<evidence type="ECO:0000313" key="2">
    <source>
        <dbReference type="Proteomes" id="UP000189796"/>
    </source>
</evidence>
<dbReference type="RefSeq" id="WP_154072214.1">
    <property type="nucleotide sequence ID" value="NZ_LT670817.1"/>
</dbReference>
<name>A0A1M5NBA5_9BRAD</name>
<accession>A0A1M5NBA5</accession>
<reference evidence="1 2" key="1">
    <citation type="submission" date="2016-11" db="EMBL/GenBank/DDBJ databases">
        <authorList>
            <person name="Jaros S."/>
            <person name="Januszkiewicz K."/>
            <person name="Wedrychowicz H."/>
        </authorList>
    </citation>
    <scope>NUCLEOTIDE SEQUENCE [LARGE SCALE GENOMIC DNA]</scope>
    <source>
        <strain evidence="1 2">GAS138</strain>
    </source>
</reference>
<sequence length="241" mass="28535">MKQWWRKGSLSNLALASERCRELIATDPDFRYRVVEHCRSLSRKNFSDPEWRKRQGFLGVDEIELLMQDVRNGLPYHEIGDRWLISESEVSYLARTRGIHRRPTRILREPSLKQLVGIVKAARRGVVYNLIAQQFRMPFHRIIGIAHRAGIRREHRRSCWWESLPLDRFQELVRRLRTTEPYADMAIDYDVSSSAIASCSRQLGFCRGKRWNRGVSQDRIQANAERRRWRIAEQKMARASC</sequence>